<feature type="non-terminal residue" evidence="2">
    <location>
        <position position="982"/>
    </location>
</feature>
<dbReference type="EMBL" id="AILZ01000044">
    <property type="protein sequence ID" value="EJF86074.1"/>
    <property type="molecule type" value="Genomic_DNA"/>
</dbReference>
<keyword evidence="1" id="KW-0732">Signal</keyword>
<dbReference type="Proteomes" id="UP000002304">
    <property type="component" value="Unassembled WGS sequence"/>
</dbReference>
<name>J0QSL6_BARVI</name>
<dbReference type="Gene3D" id="2.160.20.20">
    <property type="match status" value="2"/>
</dbReference>
<dbReference type="SUPFAM" id="SSF51126">
    <property type="entry name" value="Pectin lyase-like"/>
    <property type="match status" value="1"/>
</dbReference>
<feature type="signal peptide" evidence="1">
    <location>
        <begin position="1"/>
        <end position="26"/>
    </location>
</feature>
<feature type="chain" id="PRO_5003738550" evidence="1">
    <location>
        <begin position="27"/>
        <end position="982"/>
    </location>
</feature>
<dbReference type="HOGENOM" id="CLU_295548_0_0_5"/>
<dbReference type="InterPro" id="IPR011050">
    <property type="entry name" value="Pectin_lyase_fold/virulence"/>
</dbReference>
<dbReference type="InterPro" id="IPR006626">
    <property type="entry name" value="PbH1"/>
</dbReference>
<comment type="caution">
    <text evidence="2">The sequence shown here is derived from an EMBL/GenBank/DDBJ whole genome shotgun (WGS) entry which is preliminary data.</text>
</comment>
<proteinExistence type="predicted"/>
<evidence type="ECO:0000313" key="3">
    <source>
        <dbReference type="Proteomes" id="UP000002304"/>
    </source>
</evidence>
<dbReference type="InterPro" id="IPR012332">
    <property type="entry name" value="Autotransporter_pectin_lyase_C"/>
</dbReference>
<dbReference type="SMART" id="SM00710">
    <property type="entry name" value="PbH1"/>
    <property type="match status" value="8"/>
</dbReference>
<evidence type="ECO:0000256" key="1">
    <source>
        <dbReference type="SAM" id="SignalP"/>
    </source>
</evidence>
<accession>J0QSL6</accession>
<gene>
    <name evidence="2" type="ORF">ME1_01423</name>
</gene>
<organism evidence="2 3">
    <name type="scientific">Bartonella vinsonii subsp. arupensis OK-94-513</name>
    <dbReference type="NCBI Taxonomy" id="1094562"/>
    <lineage>
        <taxon>Bacteria</taxon>
        <taxon>Pseudomonadati</taxon>
        <taxon>Pseudomonadota</taxon>
        <taxon>Alphaproteobacteria</taxon>
        <taxon>Hyphomicrobiales</taxon>
        <taxon>Bartonellaceae</taxon>
        <taxon>Bartonella</taxon>
    </lineage>
</organism>
<protein>
    <submittedName>
        <fullName evidence="2">Uncharacterized protein</fullName>
    </submittedName>
</protein>
<evidence type="ECO:0000313" key="2">
    <source>
        <dbReference type="EMBL" id="EJF86074.1"/>
    </source>
</evidence>
<dbReference type="AlphaFoldDB" id="J0QSL6"/>
<sequence length="982" mass="101746">MSKKSLLLCTAAATILLFGTHYNLHAENLEVSTGKSEVSNKTYETIHAKTGGKIIGKNLTIIGDKKTNPPLGGPYPTPGKYAVTAEGADSSIELLDNTTLKGTDSNIFLGLQGKDGGSIKMIGGSIIVSGIAASFENSKSSKNMLENVTIAHPKDNDGSMANGIYVTNSSLTLNNVTVGLATDALKVDNNSVVTVSGGSFNGSVSSESGSILTLKDDVKITTNYTGLTSRYTQAKITMTGGEVTAKQMALYAENGHITITDVALKTDGNGTGAHVAGSKSTINLQNTTIEEAKIGLEAKDNGVIQMTGGSITVSQTGASFENNNNDKNKLENVKISSGNDGTLMDKGISAEKSTVTLKDVTVSQATTGIFANDDSTITVSGGSFDGKTDGVYAKEGGTITLDEKATVTSSEGNGLHAEGSGTKITKTGGTVSGKQNALFAEKGGQIDATDVALTTDGKGTGAKADGADSVITLKGTTTIEKVANGLDVQNGATAKMTGGSIAASQIGALFNASGSDKNKNMLENVNISNSENGTLMDKGISAEKSTVTLNKVTVTKANQGIFANDHSTITASGGSFEGKDNGVHAQNGSTITLKDNTTVSSSDGNGLHAEGAGSKITMKGGTVIGGVVNGRKGALFTENGGRIEVADVTLKTNNNLGNGASAIGPDSIIELKGKTRIENVISGLRVEQGGKITSENLTITIDEKQVYDTVGVDANDPNSEIQLKGNTTLEKVSNGLFASNGGKITSENLTVVGEIYEYPARIGYGAYTMESGSEIKLTGKTTIQNFGIGLYASEDGTIKMVNGAIDANSKGPDTEFDTPQNGKKNKIEAKEAALVVVNGGHIDLTDISATAEAIGLQFATFPDLLGNDPQKYRSNEINLTNAEIHAENHTGISVGAFVKKNIENAAAPSIGTVNLKKSEVHADVLLGDGTFWNENFWNNKDVKAITNGTFTLNADQSTLEGRATIAKDRNVHFDLKNNTIWT</sequence>
<reference evidence="2 3" key="1">
    <citation type="submission" date="2012-03" db="EMBL/GenBank/DDBJ databases">
        <title>The Genome Sequence of Bartonella vinsonii subsp. arupensis OK-94-513.</title>
        <authorList>
            <consortium name="The Broad Institute Genome Sequencing Platform"/>
            <consortium name="The Broad Institute Genome Sequencing Center for Infectious Disease"/>
            <person name="Feldgarden M."/>
            <person name="Kirby J."/>
            <person name="Kosoy M."/>
            <person name="Birtles R."/>
            <person name="Probert W.S."/>
            <person name="Chiaraviglio L."/>
            <person name="Young S.K."/>
            <person name="Zeng Q."/>
            <person name="Gargeya S."/>
            <person name="Fitzgerald M."/>
            <person name="Haas B."/>
            <person name="Abouelleil A."/>
            <person name="Alvarado L."/>
            <person name="Arachchi H.M."/>
            <person name="Berlin A."/>
            <person name="Chapman S.B."/>
            <person name="Gearin G."/>
            <person name="Goldberg J."/>
            <person name="Griggs A."/>
            <person name="Gujja S."/>
            <person name="Hansen M."/>
            <person name="Heiman D."/>
            <person name="Howarth C."/>
            <person name="Larimer J."/>
            <person name="Lui A."/>
            <person name="MacDonald P.J.P."/>
            <person name="McCowen C."/>
            <person name="Montmayeur A."/>
            <person name="Murphy C."/>
            <person name="Neiman D."/>
            <person name="Pearson M."/>
            <person name="Priest M."/>
            <person name="Roberts A."/>
            <person name="Saif S."/>
            <person name="Shea T."/>
            <person name="Sisk P."/>
            <person name="Stolte C."/>
            <person name="Sykes S."/>
            <person name="Wortman J."/>
            <person name="Nusbaum C."/>
            <person name="Birren B."/>
        </authorList>
    </citation>
    <scope>NUCLEOTIDE SEQUENCE [LARGE SCALE GENOMIC DNA]</scope>
    <source>
        <strain evidence="2 3">OK-94-513</strain>
    </source>
</reference>